<dbReference type="EMBL" id="JAFMOF010000002">
    <property type="protein sequence ID" value="MBO0653463.1"/>
    <property type="molecule type" value="Genomic_DNA"/>
</dbReference>
<name>A0A939FMX3_9ACTN</name>
<accession>A0A939FMX3</accession>
<dbReference type="Proteomes" id="UP000664781">
    <property type="component" value="Unassembled WGS sequence"/>
</dbReference>
<evidence type="ECO:0000256" key="1">
    <source>
        <dbReference type="SAM" id="Phobius"/>
    </source>
</evidence>
<gene>
    <name evidence="2" type="ORF">J1792_11890</name>
</gene>
<dbReference type="AlphaFoldDB" id="A0A939FMX3"/>
<evidence type="ECO:0000313" key="3">
    <source>
        <dbReference type="Proteomes" id="UP000664781"/>
    </source>
</evidence>
<organism evidence="2 3">
    <name type="scientific">Streptomyces triculaminicus</name>
    <dbReference type="NCBI Taxonomy" id="2816232"/>
    <lineage>
        <taxon>Bacteria</taxon>
        <taxon>Bacillati</taxon>
        <taxon>Actinomycetota</taxon>
        <taxon>Actinomycetes</taxon>
        <taxon>Kitasatosporales</taxon>
        <taxon>Streptomycetaceae</taxon>
        <taxon>Streptomyces</taxon>
    </lineage>
</organism>
<reference evidence="2" key="1">
    <citation type="submission" date="2021-03" db="EMBL/GenBank/DDBJ databases">
        <title>Streptomyces strains.</title>
        <authorList>
            <person name="Lund M.B."/>
            <person name="Toerring T."/>
        </authorList>
    </citation>
    <scope>NUCLEOTIDE SEQUENCE</scope>
    <source>
        <strain evidence="2">JCM 4242</strain>
    </source>
</reference>
<keyword evidence="3" id="KW-1185">Reference proteome</keyword>
<keyword evidence="1" id="KW-0812">Transmembrane</keyword>
<dbReference type="RefSeq" id="WP_179199106.1">
    <property type="nucleotide sequence ID" value="NZ_JAFMOF010000002.1"/>
</dbReference>
<proteinExistence type="predicted"/>
<feature type="transmembrane region" description="Helical" evidence="1">
    <location>
        <begin position="25"/>
        <end position="45"/>
    </location>
</feature>
<keyword evidence="1" id="KW-1133">Transmembrane helix</keyword>
<comment type="caution">
    <text evidence="2">The sequence shown here is derived from an EMBL/GenBank/DDBJ whole genome shotgun (WGS) entry which is preliminary data.</text>
</comment>
<sequence>MNDEPPAQITDEPRGCLFALSQPPLMFFLAFVATLVLLTAVHDLYRW</sequence>
<evidence type="ECO:0000313" key="2">
    <source>
        <dbReference type="EMBL" id="MBO0653463.1"/>
    </source>
</evidence>
<keyword evidence="1" id="KW-0472">Membrane</keyword>
<protein>
    <submittedName>
        <fullName evidence="2">Uncharacterized protein</fullName>
    </submittedName>
</protein>